<dbReference type="AlphaFoldDB" id="A0A8H7XRK6"/>
<reference evidence="2" key="1">
    <citation type="submission" date="2021-02" db="EMBL/GenBank/DDBJ databases">
        <title>Psilocybe cubensis genome.</title>
        <authorList>
            <person name="Mckernan K.J."/>
            <person name="Crawford S."/>
            <person name="Trippe A."/>
            <person name="Kane L.T."/>
            <person name="Mclaughlin S."/>
        </authorList>
    </citation>
    <scope>NUCLEOTIDE SEQUENCE [LARGE SCALE GENOMIC DNA]</scope>
    <source>
        <strain evidence="2">MGC-MH-2018</strain>
    </source>
</reference>
<gene>
    <name evidence="2" type="ORF">JR316_009113</name>
</gene>
<evidence type="ECO:0000313" key="2">
    <source>
        <dbReference type="EMBL" id="KAG5165533.1"/>
    </source>
</evidence>
<name>A0A8H7XRK6_PSICU</name>
<feature type="region of interest" description="Disordered" evidence="1">
    <location>
        <begin position="303"/>
        <end position="380"/>
    </location>
</feature>
<proteinExistence type="predicted"/>
<evidence type="ECO:0000256" key="1">
    <source>
        <dbReference type="SAM" id="MobiDB-lite"/>
    </source>
</evidence>
<comment type="caution">
    <text evidence="2">The sequence shown here is derived from an EMBL/GenBank/DDBJ whole genome shotgun (WGS) entry which is preliminary data.</text>
</comment>
<accession>A0A8H7XRK6</accession>
<protein>
    <submittedName>
        <fullName evidence="2">Uncharacterized protein</fullName>
    </submittedName>
</protein>
<sequence length="422" mass="47575">MSSLFASIGKALKAGTLRERSSDKDTIVQLFEDANKKLEKYIEKYRVSLNKWWTNKVEGISSFPVATEMDQRAIDYMKKYREVLEEQISKLKNEPTVTLDIFIWGETPFSFDNTTKKFNDQRTQIEPGKIIEYTVLHRRSRTKDRVLSSFSLELYPQFYTKVPVNAEGFGNGTRTIPSIIPWEPVSICKNKPLNIIVNRSRTAELKEFYIVTPEGQQVSVPKLYSNAWVLQGPMESPRSFAVRRRTVSNSLAMWKGISFPIAEPYDPSSDHDSIMSDSTQTGSEYLASIRYQENLAESNLTLVGPTNRVPSNTAPDANPPLPSEPRPNATKQSISPVVEPNNPQSLVKSTETADNNLGSSGNADIQEPIEDGQEEGTSQVELLPGWKSTKLRRPVDDATTRVGVATPEKAKSKKWYQRLFGR</sequence>
<organism evidence="2">
    <name type="scientific">Psilocybe cubensis</name>
    <name type="common">Psychedelic mushroom</name>
    <name type="synonym">Stropharia cubensis</name>
    <dbReference type="NCBI Taxonomy" id="181762"/>
    <lineage>
        <taxon>Eukaryota</taxon>
        <taxon>Fungi</taxon>
        <taxon>Dikarya</taxon>
        <taxon>Basidiomycota</taxon>
        <taxon>Agaricomycotina</taxon>
        <taxon>Agaricomycetes</taxon>
        <taxon>Agaricomycetidae</taxon>
        <taxon>Agaricales</taxon>
        <taxon>Agaricineae</taxon>
        <taxon>Strophariaceae</taxon>
        <taxon>Psilocybe</taxon>
    </lineage>
</organism>
<feature type="compositionally biased region" description="Polar residues" evidence="1">
    <location>
        <begin position="329"/>
        <end position="363"/>
    </location>
</feature>
<dbReference type="EMBL" id="JAFIQS010000009">
    <property type="protein sequence ID" value="KAG5165533.1"/>
    <property type="molecule type" value="Genomic_DNA"/>
</dbReference>